<dbReference type="Pfam" id="PF13367">
    <property type="entry name" value="PrsW-protease"/>
    <property type="match status" value="1"/>
</dbReference>
<keyword evidence="1" id="KW-0812">Transmembrane</keyword>
<dbReference type="RefSeq" id="WP_068747066.1">
    <property type="nucleotide sequence ID" value="NZ_LSRE01000050.1"/>
</dbReference>
<organism evidence="2 3">
    <name type="scientific">Tsukamurella pseudospumae</name>
    <dbReference type="NCBI Taxonomy" id="239498"/>
    <lineage>
        <taxon>Bacteria</taxon>
        <taxon>Bacillati</taxon>
        <taxon>Actinomycetota</taxon>
        <taxon>Actinomycetes</taxon>
        <taxon>Mycobacteriales</taxon>
        <taxon>Tsukamurellaceae</taxon>
        <taxon>Tsukamurella</taxon>
    </lineage>
</organism>
<feature type="transmembrane region" description="Helical" evidence="1">
    <location>
        <begin position="213"/>
        <end position="229"/>
    </location>
</feature>
<keyword evidence="1" id="KW-0472">Membrane</keyword>
<reference evidence="2 3" key="1">
    <citation type="submission" date="2016-02" db="EMBL/GenBank/DDBJ databases">
        <authorList>
            <person name="Teng J.L."/>
            <person name="Tang Y."/>
            <person name="Huang Y."/>
            <person name="Guo F."/>
            <person name="Wei W."/>
            <person name="Chen J.H."/>
            <person name="Wong S.Y."/>
            <person name="Lau S.K."/>
            <person name="Woo P.C."/>
        </authorList>
    </citation>
    <scope>NUCLEOTIDE SEQUENCE [LARGE SCALE GENOMIC DNA]</scope>
    <source>
        <strain evidence="2 3">JCM 13375</strain>
    </source>
</reference>
<proteinExistence type="predicted"/>
<dbReference type="PANTHER" id="PTHR36844">
    <property type="entry name" value="PROTEASE PRSW"/>
    <property type="match status" value="1"/>
</dbReference>
<dbReference type="EMBL" id="LSRE01000050">
    <property type="protein sequence ID" value="KXO89137.1"/>
    <property type="molecule type" value="Genomic_DNA"/>
</dbReference>
<evidence type="ECO:0000256" key="1">
    <source>
        <dbReference type="SAM" id="Phobius"/>
    </source>
</evidence>
<dbReference type="InterPro" id="IPR026898">
    <property type="entry name" value="PrsW"/>
</dbReference>
<name>A0A137YTD5_9ACTN</name>
<feature type="transmembrane region" description="Helical" evidence="1">
    <location>
        <begin position="189"/>
        <end position="208"/>
    </location>
</feature>
<gene>
    <name evidence="2" type="ORF">AXK61_11015</name>
</gene>
<evidence type="ECO:0000313" key="3">
    <source>
        <dbReference type="Proteomes" id="UP000070409"/>
    </source>
</evidence>
<feature type="transmembrane region" description="Helical" evidence="1">
    <location>
        <begin position="241"/>
        <end position="264"/>
    </location>
</feature>
<dbReference type="PANTHER" id="PTHR36844:SF1">
    <property type="entry name" value="PROTEASE PRSW"/>
    <property type="match status" value="1"/>
</dbReference>
<accession>A0A137YTD5</accession>
<feature type="transmembrane region" description="Helical" evidence="1">
    <location>
        <begin position="70"/>
        <end position="89"/>
    </location>
</feature>
<protein>
    <recommendedName>
        <fullName evidence="4">Peptidase</fullName>
    </recommendedName>
</protein>
<feature type="transmembrane region" description="Helical" evidence="1">
    <location>
        <begin position="144"/>
        <end position="169"/>
    </location>
</feature>
<evidence type="ECO:0000313" key="2">
    <source>
        <dbReference type="EMBL" id="KXO89137.1"/>
    </source>
</evidence>
<keyword evidence="1" id="KW-1133">Transmembrane helix</keyword>
<evidence type="ECO:0008006" key="4">
    <source>
        <dbReference type="Google" id="ProtNLM"/>
    </source>
</evidence>
<feature type="transmembrane region" description="Helical" evidence="1">
    <location>
        <begin position="36"/>
        <end position="58"/>
    </location>
</feature>
<feature type="transmembrane region" description="Helical" evidence="1">
    <location>
        <begin position="109"/>
        <end position="132"/>
    </location>
</feature>
<keyword evidence="3" id="KW-1185">Reference proteome</keyword>
<dbReference type="Proteomes" id="UP000070409">
    <property type="component" value="Unassembled WGS sequence"/>
</dbReference>
<sequence>MRAQLTTISFWVFLAGSAFGAFVLVRDMVPRIAEAGGAVAVALPIILLAAALIAVIIWALDRSHAQLRTVWALAFAWGAIGACGLALQINGFASDAVNDVLDDPGSTTWGAALIGPLDEETIKGAGVALLLVMFRDRLRRPLQIFAVGAFAGLGFQVVENLSYAVTFAVRDAQSDTVGALTVTLMRALFGFQSHWVYTGFFALGLALLRIRPALAAIPIVLAYFMHFWWNAPSGENPMVVLLLIVLKCAVTLSLLGGAWTWMIYEQRRWLQRAIRMPEAAKLAPPAELATLPTRALRRNGEDYLRFYYGPAVAEVARKRQKWLIRELTYRVG</sequence>
<comment type="caution">
    <text evidence="2">The sequence shown here is derived from an EMBL/GenBank/DDBJ whole genome shotgun (WGS) entry which is preliminary data.</text>
</comment>